<comment type="caution">
    <text evidence="2">The sequence shown here is derived from an EMBL/GenBank/DDBJ whole genome shotgun (WGS) entry which is preliminary data.</text>
</comment>
<gene>
    <name evidence="2" type="ORF">AB0C36_17855</name>
</gene>
<reference evidence="2 3" key="1">
    <citation type="submission" date="2024-06" db="EMBL/GenBank/DDBJ databases">
        <title>The Natural Products Discovery Center: Release of the First 8490 Sequenced Strains for Exploring Actinobacteria Biosynthetic Diversity.</title>
        <authorList>
            <person name="Kalkreuter E."/>
            <person name="Kautsar S.A."/>
            <person name="Yang D."/>
            <person name="Bader C.D."/>
            <person name="Teijaro C.N."/>
            <person name="Fluegel L."/>
            <person name="Davis C.M."/>
            <person name="Simpson J.R."/>
            <person name="Lauterbach L."/>
            <person name="Steele A.D."/>
            <person name="Gui C."/>
            <person name="Meng S."/>
            <person name="Li G."/>
            <person name="Viehrig K."/>
            <person name="Ye F."/>
            <person name="Su P."/>
            <person name="Kiefer A.F."/>
            <person name="Nichols A."/>
            <person name="Cepeda A.J."/>
            <person name="Yan W."/>
            <person name="Fan B."/>
            <person name="Jiang Y."/>
            <person name="Adhikari A."/>
            <person name="Zheng C.-J."/>
            <person name="Schuster L."/>
            <person name="Cowan T.M."/>
            <person name="Smanski M.J."/>
            <person name="Chevrette M.G."/>
            <person name="De Carvalho L.P.S."/>
            <person name="Shen B."/>
        </authorList>
    </citation>
    <scope>NUCLEOTIDE SEQUENCE [LARGE SCALE GENOMIC DNA]</scope>
    <source>
        <strain evidence="2 3">NPDC048946</strain>
    </source>
</reference>
<dbReference type="RefSeq" id="WP_358355074.1">
    <property type="nucleotide sequence ID" value="NZ_JBEZFP010000041.1"/>
</dbReference>
<accession>A0ABV3DHZ6</accession>
<dbReference type="Proteomes" id="UP001551482">
    <property type="component" value="Unassembled WGS sequence"/>
</dbReference>
<dbReference type="Pfam" id="PF19980">
    <property type="entry name" value="DUF6416"/>
    <property type="match status" value="1"/>
</dbReference>
<organism evidence="2 3">
    <name type="scientific">Streptodolium elevatio</name>
    <dbReference type="NCBI Taxonomy" id="3157996"/>
    <lineage>
        <taxon>Bacteria</taxon>
        <taxon>Bacillati</taxon>
        <taxon>Actinomycetota</taxon>
        <taxon>Actinomycetes</taxon>
        <taxon>Kitasatosporales</taxon>
        <taxon>Streptomycetaceae</taxon>
        <taxon>Streptodolium</taxon>
    </lineage>
</organism>
<evidence type="ECO:0000256" key="1">
    <source>
        <dbReference type="SAM" id="MobiDB-lite"/>
    </source>
</evidence>
<sequence length="132" mass="14539">MATTRMDDDDELWSNHDGGSGHDEPPQWEPGDRGRALTYWDTLDDTGRRVHRYLFADPGRRISGSEIVAELDLDPDGAKNAAKVMSGSLSRAGAASAAAGRCYPYRWWKTPDGAVYAVKYEMAEIFSVALSL</sequence>
<evidence type="ECO:0000313" key="3">
    <source>
        <dbReference type="Proteomes" id="UP001551482"/>
    </source>
</evidence>
<dbReference type="EMBL" id="JBEZFP010000041">
    <property type="protein sequence ID" value="MEU8135374.1"/>
    <property type="molecule type" value="Genomic_DNA"/>
</dbReference>
<feature type="compositionally biased region" description="Basic and acidic residues" evidence="1">
    <location>
        <begin position="19"/>
        <end position="34"/>
    </location>
</feature>
<name>A0ABV3DHZ6_9ACTN</name>
<proteinExistence type="predicted"/>
<feature type="region of interest" description="Disordered" evidence="1">
    <location>
        <begin position="1"/>
        <end position="34"/>
    </location>
</feature>
<evidence type="ECO:0000313" key="2">
    <source>
        <dbReference type="EMBL" id="MEU8135374.1"/>
    </source>
</evidence>
<protein>
    <submittedName>
        <fullName evidence="2">DUF6416 domain-containing protein</fullName>
    </submittedName>
</protein>
<dbReference type="InterPro" id="IPR046301">
    <property type="entry name" value="DUF6416"/>
</dbReference>
<keyword evidence="3" id="KW-1185">Reference proteome</keyword>